<feature type="domain" description="PAC" evidence="10">
    <location>
        <begin position="672"/>
        <end position="724"/>
    </location>
</feature>
<evidence type="ECO:0000259" key="8">
    <source>
        <dbReference type="PROSITE" id="PS50109"/>
    </source>
</evidence>
<keyword evidence="12" id="KW-1185">Reference proteome</keyword>
<feature type="domain" description="PAC" evidence="10">
    <location>
        <begin position="419"/>
        <end position="472"/>
    </location>
</feature>
<feature type="region of interest" description="Disordered" evidence="7">
    <location>
        <begin position="1"/>
        <end position="21"/>
    </location>
</feature>
<dbReference type="GO" id="GO:0000155">
    <property type="term" value="F:phosphorelay sensor kinase activity"/>
    <property type="evidence" value="ECO:0007669"/>
    <property type="project" value="InterPro"/>
</dbReference>
<dbReference type="SUPFAM" id="SSF47384">
    <property type="entry name" value="Homodimeric domain of signal transducing histidine kinase"/>
    <property type="match status" value="1"/>
</dbReference>
<accession>A0A2T1LZ50</accession>
<reference evidence="11 12" key="1">
    <citation type="submission" date="2018-03" db="EMBL/GenBank/DDBJ databases">
        <title>The ancient ancestry and fast evolution of plastids.</title>
        <authorList>
            <person name="Moore K.R."/>
            <person name="Magnabosco C."/>
            <person name="Momper L."/>
            <person name="Gold D.A."/>
            <person name="Bosak T."/>
            <person name="Fournier G.P."/>
        </authorList>
    </citation>
    <scope>NUCLEOTIDE SEQUENCE [LARGE SCALE GENOMIC DNA]</scope>
    <source>
        <strain evidence="11 12">CCALA 016</strain>
    </source>
</reference>
<comment type="caution">
    <text evidence="11">The sequence shown here is derived from an EMBL/GenBank/DDBJ whole genome shotgun (WGS) entry which is preliminary data.</text>
</comment>
<feature type="domain" description="PAC" evidence="10">
    <location>
        <begin position="541"/>
        <end position="598"/>
    </location>
</feature>
<gene>
    <name evidence="11" type="ORF">C7H19_09020</name>
</gene>
<dbReference type="Gene3D" id="1.10.287.130">
    <property type="match status" value="1"/>
</dbReference>
<evidence type="ECO:0000259" key="10">
    <source>
        <dbReference type="PROSITE" id="PS50113"/>
    </source>
</evidence>
<dbReference type="Gene3D" id="3.30.450.20">
    <property type="entry name" value="PAS domain"/>
    <property type="match status" value="5"/>
</dbReference>
<organism evidence="11 12">
    <name type="scientific">Aphanothece hegewaldii CCALA 016</name>
    <dbReference type="NCBI Taxonomy" id="2107694"/>
    <lineage>
        <taxon>Bacteria</taxon>
        <taxon>Bacillati</taxon>
        <taxon>Cyanobacteriota</taxon>
        <taxon>Cyanophyceae</taxon>
        <taxon>Oscillatoriophycideae</taxon>
        <taxon>Chroococcales</taxon>
        <taxon>Aphanothecaceae</taxon>
        <taxon>Aphanothece</taxon>
    </lineage>
</organism>
<dbReference type="InterPro" id="IPR036097">
    <property type="entry name" value="HisK_dim/P_sf"/>
</dbReference>
<dbReference type="NCBIfam" id="TIGR00229">
    <property type="entry name" value="sensory_box"/>
    <property type="match status" value="5"/>
</dbReference>
<dbReference type="InterPro" id="IPR029016">
    <property type="entry name" value="GAF-like_dom_sf"/>
</dbReference>
<dbReference type="InterPro" id="IPR003018">
    <property type="entry name" value="GAF"/>
</dbReference>
<dbReference type="PROSITE" id="PS50113">
    <property type="entry name" value="PAC"/>
    <property type="match status" value="3"/>
</dbReference>
<dbReference type="InterPro" id="IPR035965">
    <property type="entry name" value="PAS-like_dom_sf"/>
</dbReference>
<protein>
    <recommendedName>
        <fullName evidence="2">histidine kinase</fullName>
        <ecNumber evidence="2">2.7.13.3</ecNumber>
    </recommendedName>
</protein>
<evidence type="ECO:0000256" key="7">
    <source>
        <dbReference type="SAM" id="MobiDB-lite"/>
    </source>
</evidence>
<dbReference type="RefSeq" id="WP_106456550.1">
    <property type="nucleotide sequence ID" value="NZ_PXOH01000007.1"/>
</dbReference>
<dbReference type="CDD" id="cd00075">
    <property type="entry name" value="HATPase"/>
    <property type="match status" value="1"/>
</dbReference>
<dbReference type="SMART" id="SM00091">
    <property type="entry name" value="PAS"/>
    <property type="match status" value="5"/>
</dbReference>
<dbReference type="SMART" id="SM00086">
    <property type="entry name" value="PAC"/>
    <property type="match status" value="3"/>
</dbReference>
<reference evidence="11 12" key="2">
    <citation type="submission" date="2018-03" db="EMBL/GenBank/DDBJ databases">
        <authorList>
            <person name="Keele B.F."/>
        </authorList>
    </citation>
    <scope>NUCLEOTIDE SEQUENCE [LARGE SCALE GENOMIC DNA]</scope>
    <source>
        <strain evidence="11 12">CCALA 016</strain>
    </source>
</reference>
<dbReference type="Gene3D" id="3.30.565.10">
    <property type="entry name" value="Histidine kinase-like ATPase, C-terminal domain"/>
    <property type="match status" value="1"/>
</dbReference>
<feature type="domain" description="Histidine kinase" evidence="8">
    <location>
        <begin position="883"/>
        <end position="1094"/>
    </location>
</feature>
<evidence type="ECO:0000256" key="4">
    <source>
        <dbReference type="ARBA" id="ARBA00022679"/>
    </source>
</evidence>
<dbReference type="Pfam" id="PF08447">
    <property type="entry name" value="PAS_3"/>
    <property type="match status" value="2"/>
</dbReference>
<keyword evidence="4" id="KW-0808">Transferase</keyword>
<evidence type="ECO:0000313" key="11">
    <source>
        <dbReference type="EMBL" id="PSF37685.1"/>
    </source>
</evidence>
<dbReference type="InterPro" id="IPR013655">
    <property type="entry name" value="PAS_fold_3"/>
</dbReference>
<dbReference type="Pfam" id="PF13185">
    <property type="entry name" value="GAF_2"/>
    <property type="match status" value="1"/>
</dbReference>
<dbReference type="Pfam" id="PF08448">
    <property type="entry name" value="PAS_4"/>
    <property type="match status" value="1"/>
</dbReference>
<evidence type="ECO:0000256" key="3">
    <source>
        <dbReference type="ARBA" id="ARBA00022553"/>
    </source>
</evidence>
<dbReference type="CDD" id="cd00082">
    <property type="entry name" value="HisKA"/>
    <property type="match status" value="1"/>
</dbReference>
<keyword evidence="6" id="KW-0902">Two-component regulatory system</keyword>
<name>A0A2T1LZ50_9CHRO</name>
<dbReference type="InterPro" id="IPR003594">
    <property type="entry name" value="HATPase_dom"/>
</dbReference>
<keyword evidence="3" id="KW-0597">Phosphoprotein</keyword>
<dbReference type="AlphaFoldDB" id="A0A2T1LZ50"/>
<dbReference type="InterPro" id="IPR052162">
    <property type="entry name" value="Sensor_kinase/Photoreceptor"/>
</dbReference>
<dbReference type="SUPFAM" id="SSF55874">
    <property type="entry name" value="ATPase domain of HSP90 chaperone/DNA topoisomerase II/histidine kinase"/>
    <property type="match status" value="1"/>
</dbReference>
<dbReference type="InterPro" id="IPR036890">
    <property type="entry name" value="HATPase_C_sf"/>
</dbReference>
<evidence type="ECO:0000313" key="12">
    <source>
        <dbReference type="Proteomes" id="UP000239001"/>
    </source>
</evidence>
<evidence type="ECO:0000256" key="1">
    <source>
        <dbReference type="ARBA" id="ARBA00000085"/>
    </source>
</evidence>
<feature type="domain" description="PAS" evidence="9">
    <location>
        <begin position="347"/>
        <end position="416"/>
    </location>
</feature>
<dbReference type="FunFam" id="3.30.450.20:FF:000099">
    <property type="entry name" value="Sensory box sensor histidine kinase"/>
    <property type="match status" value="1"/>
</dbReference>
<dbReference type="PRINTS" id="PR00344">
    <property type="entry name" value="BCTRLSENSOR"/>
</dbReference>
<dbReference type="PROSITE" id="PS50112">
    <property type="entry name" value="PAS"/>
    <property type="match status" value="2"/>
</dbReference>
<dbReference type="SMART" id="SM00388">
    <property type="entry name" value="HisKA"/>
    <property type="match status" value="1"/>
</dbReference>
<dbReference type="SMART" id="SM00387">
    <property type="entry name" value="HATPase_c"/>
    <property type="match status" value="1"/>
</dbReference>
<dbReference type="EMBL" id="PXOH01000007">
    <property type="protein sequence ID" value="PSF37685.1"/>
    <property type="molecule type" value="Genomic_DNA"/>
</dbReference>
<dbReference type="Proteomes" id="UP000239001">
    <property type="component" value="Unassembled WGS sequence"/>
</dbReference>
<dbReference type="InterPro" id="IPR005467">
    <property type="entry name" value="His_kinase_dom"/>
</dbReference>
<dbReference type="InterPro" id="IPR000014">
    <property type="entry name" value="PAS"/>
</dbReference>
<dbReference type="PANTHER" id="PTHR43304:SF1">
    <property type="entry name" value="PAC DOMAIN-CONTAINING PROTEIN"/>
    <property type="match status" value="1"/>
</dbReference>
<comment type="catalytic activity">
    <reaction evidence="1">
        <text>ATP + protein L-histidine = ADP + protein N-phospho-L-histidine.</text>
        <dbReference type="EC" id="2.7.13.3"/>
    </reaction>
</comment>
<dbReference type="InterPro" id="IPR003661">
    <property type="entry name" value="HisK_dim/P_dom"/>
</dbReference>
<evidence type="ECO:0000256" key="2">
    <source>
        <dbReference type="ARBA" id="ARBA00012438"/>
    </source>
</evidence>
<proteinExistence type="predicted"/>
<dbReference type="Gene3D" id="2.10.70.100">
    <property type="match status" value="1"/>
</dbReference>
<dbReference type="OrthoDB" id="9808408at2"/>
<evidence type="ECO:0000256" key="6">
    <source>
        <dbReference type="ARBA" id="ARBA00023012"/>
    </source>
</evidence>
<dbReference type="Pfam" id="PF02518">
    <property type="entry name" value="HATPase_c"/>
    <property type="match status" value="1"/>
</dbReference>
<dbReference type="Pfam" id="PF13188">
    <property type="entry name" value="PAS_8"/>
    <property type="match status" value="2"/>
</dbReference>
<sequence>MTENANLITDKLQQNSPRPSSWEFENQNRLISVAEDMSKQKSVELLLLEQNRLLKLIASLKPMDECLTAVCDSVSKLNSGVRACILLTDDQRLKFPRSITPNFPPSFGQGLKDAPINELAIGTCGTAVYCGKPVICTDIANDTRWSLGWRDLCVAHGIFACHSTPILGADNLPLGSLMLCFDKARSPTDWEYRLAEFGTQIASIVFEREQSSKALRESEDKYRTLFNSMGEAFALCKIILDDDRKPFDVLILEVNPAHETVTGLTNEETMGNTMRQLIPDFDDSWYETCFRVAKGGETIRFENYVSSLNRWFDIYAYKVGKNDDGKFALIYSDISERKQTETALKQNEERLRLAVEVGRMVAWEWNPHSDTIITTDNFSSIYGLSKIEAAGQGFALVHPEDRARHQSLVENAVATGKGYHSVFRFIRPDNGEIIWLEERGEAWLDEKGNVQKLIGVVIDITERKQAVKALRDSEEFKQRILESSNDCIKVLSLNHEILYMNPGGLCLIEIDDFSSVCNTDWLSFWQGEDREKAKNAIATAKAGQIGHFQGYCPTMKDKPKWWDVVVTPIRDASGEVTQFVAISRDITQQKQVEVLLRESEEKFRNMADNAPVMIWMTDATGYCTYLSRSWYEFSGQTEEIGLGFGWLDAVHPEDSESSKNIFLDANRQKSAFQLEYRLRRSDGKYRTCIDAASPWFGVDGQFKGYIGSVMDITERKQAEESLRRSEERYRTLFESIEDGFCVIEMMFDENNQPIDYRFLEINPAFEKQTGLKDAEGKSIRQLVPNLEAHWFEIYGKVALTGEPIRFENSSQEMNRWFDVYAFRFEQPESRKVAIFFKDITERKQSEIQQQQRAKELTQLNHSLVRTTDLLAERNQELNSFSYIVSHDLKAPLRAISNLSQWIEDDLQEKLDEDNQRQMQLLRNRVERMEAMIDGLLTYSRVGRTEVETQSVKVKELLNEILDSLVIPPTFTISIQAELPTIVTKRLLLSQVFANLISNAIKHHPRPDGQIEISATCKGQFYEFAVSDDGNGIAPENHDKIFGIFQTLNSRDVKESTGIGLSIVKKIVETEGGEITVTSELGSGATFRFTWPKQPLTH</sequence>
<evidence type="ECO:0000259" key="9">
    <source>
        <dbReference type="PROSITE" id="PS50112"/>
    </source>
</evidence>
<dbReference type="CDD" id="cd00130">
    <property type="entry name" value="PAS"/>
    <property type="match status" value="2"/>
</dbReference>
<dbReference type="Gene3D" id="3.30.450.40">
    <property type="match status" value="1"/>
</dbReference>
<evidence type="ECO:0000256" key="5">
    <source>
        <dbReference type="ARBA" id="ARBA00022777"/>
    </source>
</evidence>
<feature type="domain" description="PAS" evidence="9">
    <location>
        <begin position="599"/>
        <end position="669"/>
    </location>
</feature>
<dbReference type="Pfam" id="PF00512">
    <property type="entry name" value="HisKA"/>
    <property type="match status" value="1"/>
</dbReference>
<dbReference type="SUPFAM" id="SSF55781">
    <property type="entry name" value="GAF domain-like"/>
    <property type="match status" value="1"/>
</dbReference>
<dbReference type="InterPro" id="IPR013656">
    <property type="entry name" value="PAS_4"/>
</dbReference>
<dbReference type="PANTHER" id="PTHR43304">
    <property type="entry name" value="PHYTOCHROME-LIKE PROTEIN CPH1"/>
    <property type="match status" value="1"/>
</dbReference>
<dbReference type="PROSITE" id="PS50109">
    <property type="entry name" value="HIS_KIN"/>
    <property type="match status" value="1"/>
</dbReference>
<dbReference type="EC" id="2.7.13.3" evidence="2"/>
<dbReference type="SUPFAM" id="SSF55785">
    <property type="entry name" value="PYP-like sensor domain (PAS domain)"/>
    <property type="match status" value="5"/>
</dbReference>
<dbReference type="InterPro" id="IPR000700">
    <property type="entry name" value="PAS-assoc_C"/>
</dbReference>
<keyword evidence="5" id="KW-0418">Kinase</keyword>
<dbReference type="InterPro" id="IPR004358">
    <property type="entry name" value="Sig_transdc_His_kin-like_C"/>
</dbReference>
<dbReference type="InterPro" id="IPR001610">
    <property type="entry name" value="PAC"/>
</dbReference>